<feature type="chain" id="PRO_5034807584" description="Outer membrane protein assembly factor BamE domain-containing protein" evidence="4">
    <location>
        <begin position="22"/>
        <end position="161"/>
    </location>
</feature>
<dbReference type="InterPro" id="IPR037873">
    <property type="entry name" value="BamE-like"/>
</dbReference>
<reference evidence="7 9" key="2">
    <citation type="submission" date="2016-10" db="EMBL/GenBank/DDBJ databases">
        <authorList>
            <person name="Varghese N."/>
            <person name="Submissions S."/>
        </authorList>
    </citation>
    <scope>NUCLEOTIDE SEQUENCE [LARGE SCALE GENOMIC DNA]</scope>
    <source>
        <strain evidence="7 9">DSM 6083</strain>
    </source>
</reference>
<dbReference type="Proteomes" id="UP000031271">
    <property type="component" value="Chromosome"/>
</dbReference>
<evidence type="ECO:0000256" key="1">
    <source>
        <dbReference type="ARBA" id="ARBA00022729"/>
    </source>
</evidence>
<evidence type="ECO:0000259" key="5">
    <source>
        <dbReference type="Pfam" id="PF04355"/>
    </source>
</evidence>
<keyword evidence="1 4" id="KW-0732">Signal</keyword>
<sequence>MPRHTVLAWCLLACAGTSAHATTVYRCVDSANHVSFRQQGCPEEMIGKPQKISNVSTDHSNPRRRAPSSKPRASQGEARELVVVGTHHDKCGSQLTSRDRRRAIIEKRIVPGMTQEDVQSALGTPDRVATTNGRTQWRYESERGRSRTVTLDNEGCVTTKR</sequence>
<feature type="signal peptide" evidence="4">
    <location>
        <begin position="1"/>
        <end position="21"/>
    </location>
</feature>
<dbReference type="Proteomes" id="UP000182276">
    <property type="component" value="Unassembled WGS sequence"/>
</dbReference>
<feature type="region of interest" description="Disordered" evidence="3">
    <location>
        <begin position="139"/>
        <end position="161"/>
    </location>
</feature>
<feature type="region of interest" description="Disordered" evidence="3">
    <location>
        <begin position="42"/>
        <end position="78"/>
    </location>
</feature>
<dbReference type="GO" id="GO:0019867">
    <property type="term" value="C:outer membrane"/>
    <property type="evidence" value="ECO:0007669"/>
    <property type="project" value="InterPro"/>
</dbReference>
<reference evidence="8" key="1">
    <citation type="submission" date="2014-03" db="EMBL/GenBank/DDBJ databases">
        <title>Complete genome of Pseudomonas balearica DSM 6083T, a sewage water isolate from an enrichment with 2-methylnaphthalene.</title>
        <authorList>
            <person name="Salva-Serra F."/>
            <person name="Jaen-Luchoro D."/>
            <person name="Busquets A."/>
            <person name="Pena A."/>
            <person name="Gomila M."/>
            <person name="Bosch R."/>
            <person name="Nogales B."/>
            <person name="Garcia-Valdes E."/>
            <person name="Lalucat J."/>
            <person name="Bennasar A."/>
        </authorList>
    </citation>
    <scope>NUCLEOTIDE SEQUENCE [LARGE SCALE GENOMIC DNA]</scope>
    <source>
        <strain evidence="8">DSM 6083</strain>
    </source>
</reference>
<evidence type="ECO:0000313" key="6">
    <source>
        <dbReference type="EMBL" id="AJE14757.1"/>
    </source>
</evidence>
<evidence type="ECO:0000256" key="2">
    <source>
        <dbReference type="ARBA" id="ARBA00023136"/>
    </source>
</evidence>
<protein>
    <recommendedName>
        <fullName evidence="5">Outer membrane protein assembly factor BamE domain-containing protein</fullName>
    </recommendedName>
</protein>
<organism evidence="6 8">
    <name type="scientific">Stutzerimonas balearica DSM 6083</name>
    <dbReference type="NCBI Taxonomy" id="1123016"/>
    <lineage>
        <taxon>Bacteria</taxon>
        <taxon>Pseudomonadati</taxon>
        <taxon>Pseudomonadota</taxon>
        <taxon>Gammaproteobacteria</taxon>
        <taxon>Pseudomonadales</taxon>
        <taxon>Pseudomonadaceae</taxon>
        <taxon>Stutzerimonas</taxon>
    </lineage>
</organism>
<evidence type="ECO:0000256" key="4">
    <source>
        <dbReference type="SAM" id="SignalP"/>
    </source>
</evidence>
<gene>
    <name evidence="6" type="ORF">CL52_06760</name>
    <name evidence="7" type="ORF">SAMN05660875_104217</name>
</gene>
<dbReference type="KEGG" id="pbm:CL52_06760"/>
<evidence type="ECO:0000313" key="8">
    <source>
        <dbReference type="Proteomes" id="UP000031271"/>
    </source>
</evidence>
<keyword evidence="9" id="KW-1185">Reference proteome</keyword>
<evidence type="ECO:0000313" key="9">
    <source>
        <dbReference type="Proteomes" id="UP000182276"/>
    </source>
</evidence>
<reference evidence="6 8" key="3">
    <citation type="journal article" name="Genome Announc.">
        <title>Complete Genome Sequence of Pseudomonas balearica DSM 6083T.</title>
        <authorList>
            <person name="Bennasar-Figueras A."/>
            <person name="Salva-Serra F."/>
            <person name="Jaen-Luchoro D."/>
            <person name="Segui C."/>
            <person name="Aliaga F."/>
            <person name="Busquets A."/>
            <person name="Gomila M."/>
            <person name="Moore E.R."/>
            <person name="Lalucat J."/>
        </authorList>
    </citation>
    <scope>NUCLEOTIDE SEQUENCE [LARGE SCALE GENOMIC DNA]</scope>
    <source>
        <strain evidence="8">DSM 6083</strain>
        <strain evidence="6">DSM6083</strain>
    </source>
</reference>
<feature type="domain" description="Outer membrane protein assembly factor BamE" evidence="5">
    <location>
        <begin position="108"/>
        <end position="147"/>
    </location>
</feature>
<dbReference type="RefSeq" id="WP_052264521.1">
    <property type="nucleotide sequence ID" value="NZ_CP007511.1"/>
</dbReference>
<proteinExistence type="predicted"/>
<name>A0A8D3Y0C5_9GAMM</name>
<dbReference type="InterPro" id="IPR007450">
    <property type="entry name" value="BamE_dom"/>
</dbReference>
<dbReference type="EMBL" id="FNHO01000004">
    <property type="protein sequence ID" value="SDM36390.1"/>
    <property type="molecule type" value="Genomic_DNA"/>
</dbReference>
<dbReference type="GeneID" id="77259617"/>
<accession>A0A8D3Y0C5</accession>
<evidence type="ECO:0000256" key="3">
    <source>
        <dbReference type="SAM" id="MobiDB-lite"/>
    </source>
</evidence>
<dbReference type="Pfam" id="PF04355">
    <property type="entry name" value="BamE"/>
    <property type="match status" value="1"/>
</dbReference>
<evidence type="ECO:0000313" key="7">
    <source>
        <dbReference type="EMBL" id="SDM36390.1"/>
    </source>
</evidence>
<dbReference type="Gene3D" id="3.30.1450.10">
    <property type="match status" value="1"/>
</dbReference>
<dbReference type="EMBL" id="CP007511">
    <property type="protein sequence ID" value="AJE14757.1"/>
    <property type="molecule type" value="Genomic_DNA"/>
</dbReference>
<dbReference type="AlphaFoldDB" id="A0A8D3Y0C5"/>
<keyword evidence="2" id="KW-0472">Membrane</keyword>